<evidence type="ECO:0000313" key="14">
    <source>
        <dbReference type="Proteomes" id="UP001597023"/>
    </source>
</evidence>
<dbReference type="Gene3D" id="3.30.1840.10">
    <property type="entry name" value="Polyphosphate kinase middle domain"/>
    <property type="match status" value="1"/>
</dbReference>
<dbReference type="NCBIfam" id="NF003921">
    <property type="entry name" value="PRK05443.2-2"/>
    <property type="match status" value="1"/>
</dbReference>
<dbReference type="Gene3D" id="3.30.870.10">
    <property type="entry name" value="Endonuclease Chain A"/>
    <property type="match status" value="2"/>
</dbReference>
<dbReference type="InterPro" id="IPR024953">
    <property type="entry name" value="PP_kinase_middle"/>
</dbReference>
<dbReference type="Gene3D" id="1.20.58.310">
    <property type="entry name" value="Polyphosphate kinase N-terminal domain"/>
    <property type="match status" value="1"/>
</dbReference>
<comment type="PTM">
    <text evidence="6 7">An intermediate of this reaction is the autophosphorylated ppk in which a phosphate is covalently linked to a histidine residue through a N-P bond.</text>
</comment>
<feature type="binding site" evidence="6">
    <location>
        <position position="568"/>
    </location>
    <ligand>
        <name>ATP</name>
        <dbReference type="ChEBI" id="CHEBI:30616"/>
    </ligand>
</feature>
<evidence type="ECO:0000256" key="8">
    <source>
        <dbReference type="SAM" id="MobiDB-lite"/>
    </source>
</evidence>
<dbReference type="NCBIfam" id="TIGR03705">
    <property type="entry name" value="poly_P_kin"/>
    <property type="match status" value="1"/>
</dbReference>
<evidence type="ECO:0000259" key="12">
    <source>
        <dbReference type="Pfam" id="PF17941"/>
    </source>
</evidence>
<dbReference type="Pfam" id="PF13089">
    <property type="entry name" value="PP_kinase_N"/>
    <property type="match status" value="1"/>
</dbReference>
<keyword evidence="6" id="KW-0479">Metal-binding</keyword>
<evidence type="ECO:0000313" key="13">
    <source>
        <dbReference type="EMBL" id="MFD0315899.1"/>
    </source>
</evidence>
<keyword evidence="4 6" id="KW-0418">Kinase</keyword>
<feature type="binding site" evidence="6">
    <location>
        <position position="505"/>
    </location>
    <ligand>
        <name>Mg(2+)</name>
        <dbReference type="ChEBI" id="CHEBI:18420"/>
    </ligand>
</feature>
<dbReference type="Pfam" id="PF17941">
    <property type="entry name" value="PP_kinase_C_1"/>
    <property type="match status" value="1"/>
</dbReference>
<dbReference type="Pfam" id="PF02503">
    <property type="entry name" value="PP_kinase"/>
    <property type="match status" value="1"/>
</dbReference>
<feature type="binding site" evidence="6">
    <location>
        <position position="664"/>
    </location>
    <ligand>
        <name>ATP</name>
        <dbReference type="ChEBI" id="CHEBI:30616"/>
    </ligand>
</feature>
<dbReference type="PANTHER" id="PTHR30218">
    <property type="entry name" value="POLYPHOSPHATE KINASE"/>
    <property type="match status" value="1"/>
</dbReference>
<dbReference type="NCBIfam" id="NF003922">
    <property type="entry name" value="PRK05443.2-3"/>
    <property type="match status" value="1"/>
</dbReference>
<organism evidence="13 14">
    <name type="scientific">Streptomyces flavalbus</name>
    <dbReference type="NCBI Taxonomy" id="2665155"/>
    <lineage>
        <taxon>Bacteria</taxon>
        <taxon>Bacillati</taxon>
        <taxon>Actinomycetota</taxon>
        <taxon>Actinomycetes</taxon>
        <taxon>Kitasatosporales</taxon>
        <taxon>Streptomycetaceae</taxon>
        <taxon>Streptomyces</taxon>
    </lineage>
</organism>
<dbReference type="HAMAP" id="MF_00347">
    <property type="entry name" value="Polyphosphate_kinase"/>
    <property type="match status" value="1"/>
</dbReference>
<dbReference type="SUPFAM" id="SSF143724">
    <property type="entry name" value="PHP14-like"/>
    <property type="match status" value="1"/>
</dbReference>
<evidence type="ECO:0000259" key="9">
    <source>
        <dbReference type="Pfam" id="PF02503"/>
    </source>
</evidence>
<dbReference type="EC" id="2.7.4.1" evidence="6 7"/>
<dbReference type="NCBIfam" id="NF003918">
    <property type="entry name" value="PRK05443.1-2"/>
    <property type="match status" value="1"/>
</dbReference>
<dbReference type="InterPro" id="IPR041108">
    <property type="entry name" value="PP_kinase_C_1"/>
</dbReference>
<feature type="compositionally biased region" description="Low complexity" evidence="8">
    <location>
        <begin position="46"/>
        <end position="60"/>
    </location>
</feature>
<dbReference type="CDD" id="cd09168">
    <property type="entry name" value="PLDc_PaPPK1_C2_like"/>
    <property type="match status" value="1"/>
</dbReference>
<dbReference type="EMBL" id="JBHTEB010000001">
    <property type="protein sequence ID" value="MFD0315899.1"/>
    <property type="molecule type" value="Genomic_DNA"/>
</dbReference>
<dbReference type="GO" id="GO:0008976">
    <property type="term" value="F:polyphosphate kinase activity"/>
    <property type="evidence" value="ECO:0007669"/>
    <property type="project" value="UniProtKB-EC"/>
</dbReference>
<keyword evidence="14" id="KW-1185">Reference proteome</keyword>
<evidence type="ECO:0000256" key="5">
    <source>
        <dbReference type="ARBA" id="ARBA00022840"/>
    </source>
</evidence>
<feature type="domain" description="Polyphosphate kinase N-terminal" evidence="10">
    <location>
        <begin position="108"/>
        <end position="214"/>
    </location>
</feature>
<feature type="domain" description="Polyphosphate kinase C-terminal" evidence="11">
    <location>
        <begin position="603"/>
        <end position="766"/>
    </location>
</feature>
<dbReference type="SUPFAM" id="SSF56024">
    <property type="entry name" value="Phospholipase D/nuclease"/>
    <property type="match status" value="2"/>
</dbReference>
<dbReference type="CDD" id="cd09165">
    <property type="entry name" value="PLDc_PaPPK1_C1_like"/>
    <property type="match status" value="1"/>
</dbReference>
<comment type="similarity">
    <text evidence="6 7">Belongs to the polyphosphate kinase 1 (PPK1) family.</text>
</comment>
<feature type="compositionally biased region" description="Pro residues" evidence="8">
    <location>
        <begin position="1"/>
        <end position="14"/>
    </location>
</feature>
<name>A0ABW2WEF5_9ACTN</name>
<keyword evidence="1 6" id="KW-0597">Phosphoprotein</keyword>
<reference evidence="14" key="1">
    <citation type="journal article" date="2019" name="Int. J. Syst. Evol. Microbiol.">
        <title>The Global Catalogue of Microorganisms (GCM) 10K type strain sequencing project: providing services to taxonomists for standard genome sequencing and annotation.</title>
        <authorList>
            <consortium name="The Broad Institute Genomics Platform"/>
            <consortium name="The Broad Institute Genome Sequencing Center for Infectious Disease"/>
            <person name="Wu L."/>
            <person name="Ma J."/>
        </authorList>
    </citation>
    <scope>NUCLEOTIDE SEQUENCE [LARGE SCALE GENOMIC DNA]</scope>
    <source>
        <strain evidence="14">CGMCC 4.7400</strain>
    </source>
</reference>
<dbReference type="PIRSF" id="PIRSF015589">
    <property type="entry name" value="PP_kinase"/>
    <property type="match status" value="1"/>
</dbReference>
<evidence type="ECO:0000256" key="6">
    <source>
        <dbReference type="HAMAP-Rule" id="MF_00347"/>
    </source>
</evidence>
<feature type="active site" description="Phosphohistidine intermediate" evidence="6">
    <location>
        <position position="535"/>
    </location>
</feature>
<evidence type="ECO:0000256" key="2">
    <source>
        <dbReference type="ARBA" id="ARBA00022679"/>
    </source>
</evidence>
<sequence length="792" mass="88219">MTPAVPEPSPPPKGPAENEAAVLPLPPARSDAPENPWARKNGDMSQQNAQAPVQPQHAQPSVGSIAAHRARTVAGSVSDLEPDLDSDLDAYEETQAAGGATPLPANRFLDRERSWLAFNERVLELAEDPDTPLLERANFLAIFASNLDEFFMVRVAGLKRRIATGVATRSASGLQPREVLEMIWARSRELMARHAACFHEDVAPALADEGIHLVRWSELTEKEQARLFTLFKHQIFPVLTPLAVDPAHPFPYISGLSLNLAVVVRNPVNGNRHFARVKVPPLLSRFLEASPGRYVPLEDVIAAPAHLEELFPGMEVLEHHAFRVTRNEDLEVEEDDAENLLQALEKELMRRRFGPPVRLEVEESIHREVLDLLVRELKVSEAEVYPLPGPLDLTGLFRIHGLDRPELKYRKFIAGTHRDLAEVESSSPPDIFAALRTRDVLLHHPYDSFSTSVQAFLEQAAEDPDVLAIKQTLYRTSGDSPIVNALIDAAEAGKQVLVLVEIKARFDEHANIKWARKLEEAGCHVVYGLVGLKTHCKLSLVVRQEGDTLRRYSHVGTGNYHPKTARLYEDLGLLTADPQVGADLSDLFNRLSGYSRRETYRRLLVAPKSLRDGLVSRIDKEAQHHRAGRPAYVRIKVNSMVDEAVIDALYRASQAGVPVDVWVRGICAVRPGVPGLSENIRVRSVLGRFLEHSRVFAFGNGGEPEVWLGSADMMHRNLDRRIEALVRVVDPAHRAALNRLLETGMSDSTASWHLGPDGEWTRHATDTDGHPLRNVQEMLIDARRRRRGTATP</sequence>
<dbReference type="InterPro" id="IPR025198">
    <property type="entry name" value="PPK_N_dom"/>
</dbReference>
<evidence type="ECO:0000256" key="1">
    <source>
        <dbReference type="ARBA" id="ARBA00022553"/>
    </source>
</evidence>
<accession>A0ABW2WEF5</accession>
<feature type="binding site" evidence="6">
    <location>
        <position position="146"/>
    </location>
    <ligand>
        <name>ATP</name>
        <dbReference type="ChEBI" id="CHEBI:30616"/>
    </ligand>
</feature>
<feature type="region of interest" description="Disordered" evidence="8">
    <location>
        <begin position="1"/>
        <end position="64"/>
    </location>
</feature>
<evidence type="ECO:0000256" key="7">
    <source>
        <dbReference type="RuleBase" id="RU003800"/>
    </source>
</evidence>
<dbReference type="NCBIfam" id="NF003917">
    <property type="entry name" value="PRK05443.1-1"/>
    <property type="match status" value="1"/>
</dbReference>
<feature type="binding site" evidence="6">
    <location>
        <position position="475"/>
    </location>
    <ligand>
        <name>Mg(2+)</name>
        <dbReference type="ChEBI" id="CHEBI:18420"/>
    </ligand>
</feature>
<gene>
    <name evidence="6" type="primary">ppk</name>
    <name evidence="13" type="ORF">ACFQZ6_17005</name>
</gene>
<comment type="catalytic activity">
    <reaction evidence="6 7">
        <text>[phosphate](n) + ATP = [phosphate](n+1) + ADP</text>
        <dbReference type="Rhea" id="RHEA:19573"/>
        <dbReference type="Rhea" id="RHEA-COMP:9859"/>
        <dbReference type="Rhea" id="RHEA-COMP:14280"/>
        <dbReference type="ChEBI" id="CHEBI:16838"/>
        <dbReference type="ChEBI" id="CHEBI:30616"/>
        <dbReference type="ChEBI" id="CHEBI:456216"/>
        <dbReference type="EC" id="2.7.4.1"/>
    </reaction>
</comment>
<feature type="domain" description="Polyphosphate kinase C-terminal" evidence="12">
    <location>
        <begin position="430"/>
        <end position="596"/>
    </location>
</feature>
<feature type="domain" description="Polyphosphate kinase middle" evidence="9">
    <location>
        <begin position="223"/>
        <end position="398"/>
    </location>
</feature>
<evidence type="ECO:0000256" key="4">
    <source>
        <dbReference type="ARBA" id="ARBA00022777"/>
    </source>
</evidence>
<dbReference type="Pfam" id="PF13090">
    <property type="entry name" value="PP_kinase_C"/>
    <property type="match status" value="1"/>
</dbReference>
<dbReference type="RefSeq" id="WP_381609771.1">
    <property type="nucleotide sequence ID" value="NZ_JBHTEB010000001.1"/>
</dbReference>
<evidence type="ECO:0000259" key="10">
    <source>
        <dbReference type="Pfam" id="PF13089"/>
    </source>
</evidence>
<feature type="binding site" evidence="6">
    <location>
        <position position="692"/>
    </location>
    <ligand>
        <name>ATP</name>
        <dbReference type="ChEBI" id="CHEBI:30616"/>
    </ligand>
</feature>
<keyword evidence="6" id="KW-0460">Magnesium</keyword>
<dbReference type="InterPro" id="IPR003414">
    <property type="entry name" value="PP_kinase"/>
</dbReference>
<comment type="cofactor">
    <cofactor evidence="6">
        <name>Mg(2+)</name>
        <dbReference type="ChEBI" id="CHEBI:18420"/>
    </cofactor>
</comment>
<dbReference type="InterPro" id="IPR025200">
    <property type="entry name" value="PPK_C_dom2"/>
</dbReference>
<keyword evidence="3 6" id="KW-0547">Nucleotide-binding</keyword>
<dbReference type="InterPro" id="IPR036830">
    <property type="entry name" value="PP_kinase_middle_dom_sf"/>
</dbReference>
<comment type="function">
    <text evidence="6 7">Catalyzes the reversible transfer of the terminal phosphate of ATP to form a long-chain polyphosphate (polyP).</text>
</comment>
<comment type="caution">
    <text evidence="13">The sequence shown here is derived from an EMBL/GenBank/DDBJ whole genome shotgun (WGS) entry which is preliminary data.</text>
</comment>
<keyword evidence="5 6" id="KW-0067">ATP-binding</keyword>
<dbReference type="Proteomes" id="UP001597023">
    <property type="component" value="Unassembled WGS sequence"/>
</dbReference>
<dbReference type="PANTHER" id="PTHR30218:SF0">
    <property type="entry name" value="POLYPHOSPHATE KINASE"/>
    <property type="match status" value="1"/>
</dbReference>
<dbReference type="SUPFAM" id="SSF140356">
    <property type="entry name" value="PPK N-terminal domain-like"/>
    <property type="match status" value="1"/>
</dbReference>
<protein>
    <recommendedName>
        <fullName evidence="6 7">Polyphosphate kinase</fullName>
        <ecNumber evidence="6 7">2.7.4.1</ecNumber>
    </recommendedName>
    <alternativeName>
        <fullName evidence="6">ATP-polyphosphate phosphotransferase</fullName>
    </alternativeName>
    <alternativeName>
        <fullName evidence="6">Polyphosphoric acid kinase</fullName>
    </alternativeName>
</protein>
<evidence type="ECO:0000256" key="3">
    <source>
        <dbReference type="ARBA" id="ARBA00022741"/>
    </source>
</evidence>
<evidence type="ECO:0000259" key="11">
    <source>
        <dbReference type="Pfam" id="PF13090"/>
    </source>
</evidence>
<proteinExistence type="inferred from homology"/>
<dbReference type="InterPro" id="IPR036832">
    <property type="entry name" value="PPK_N_dom_sf"/>
</dbReference>
<keyword evidence="2 6" id="KW-0808">Transferase</keyword>